<dbReference type="Proteomes" id="UP000276776">
    <property type="component" value="Unassembled WGS sequence"/>
</dbReference>
<gene>
    <name evidence="2" type="ORF">TCLT_LOCUS3972</name>
</gene>
<evidence type="ECO:0000313" key="2">
    <source>
        <dbReference type="EMBL" id="VDN01011.1"/>
    </source>
</evidence>
<dbReference type="InterPro" id="IPR031098">
    <property type="entry name" value="Crust_neurohorm"/>
</dbReference>
<dbReference type="OrthoDB" id="6365952at2759"/>
<organism evidence="4">
    <name type="scientific">Thelazia callipaeda</name>
    <name type="common">Oriental eyeworm</name>
    <name type="synonym">Parasitic nematode</name>
    <dbReference type="NCBI Taxonomy" id="103827"/>
    <lineage>
        <taxon>Eukaryota</taxon>
        <taxon>Metazoa</taxon>
        <taxon>Ecdysozoa</taxon>
        <taxon>Nematoda</taxon>
        <taxon>Chromadorea</taxon>
        <taxon>Rhabditida</taxon>
        <taxon>Spirurina</taxon>
        <taxon>Spiruromorpha</taxon>
        <taxon>Thelazioidea</taxon>
        <taxon>Thelaziidae</taxon>
        <taxon>Thelazia</taxon>
    </lineage>
</organism>
<protein>
    <submittedName>
        <fullName evidence="4">CHHC U11-48K-type domain-containing protein</fullName>
    </submittedName>
</protein>
<dbReference type="GO" id="GO:0007623">
    <property type="term" value="P:circadian rhythm"/>
    <property type="evidence" value="ECO:0007669"/>
    <property type="project" value="TreeGrafter"/>
</dbReference>
<dbReference type="AlphaFoldDB" id="A0A0N5CUN1"/>
<reference evidence="4" key="1">
    <citation type="submission" date="2017-02" db="UniProtKB">
        <authorList>
            <consortium name="WormBaseParasite"/>
        </authorList>
    </citation>
    <scope>IDENTIFICATION</scope>
</reference>
<dbReference type="InterPro" id="IPR035957">
    <property type="entry name" value="Crust_neurohorm_sf"/>
</dbReference>
<keyword evidence="3" id="KW-1185">Reference proteome</keyword>
<dbReference type="PANTHER" id="PTHR35981">
    <property type="entry name" value="ION TRANSPORT PEPTIDE, ISOFORM C"/>
    <property type="match status" value="1"/>
</dbReference>
<dbReference type="PANTHER" id="PTHR35981:SF2">
    <property type="entry name" value="ION TRANSPORT PEPTIDE, ISOFORM C"/>
    <property type="match status" value="1"/>
</dbReference>
<reference evidence="2 3" key="2">
    <citation type="submission" date="2018-11" db="EMBL/GenBank/DDBJ databases">
        <authorList>
            <consortium name="Pathogen Informatics"/>
        </authorList>
    </citation>
    <scope>NUCLEOTIDE SEQUENCE [LARGE SCALE GENOMIC DNA]</scope>
</reference>
<name>A0A0N5CUN1_THECL</name>
<dbReference type="STRING" id="103827.A0A0N5CUN1"/>
<accession>A0A0N5CUN1</accession>
<sequence>MPDTVSHQLSTTNVHIQNNPRIQVWILAFTLLHLMSPSRCFIQLTYHDNAANAVLTNDLLLMKLLKRSGGQNWAAIDPKCGIYRHQTLHAIMDRVCELCHEMFSYKENSLRAECRSQHAADGAFKQKNIVLKKHAVNKFSLNNNARIECIIFFSENCFRNKKFRKCLQIFSPSINAAENTHMV</sequence>
<dbReference type="WBParaSite" id="TCLT_0000398301-mRNA-1">
    <property type="protein sequence ID" value="TCLT_0000398301-mRNA-1"/>
    <property type="gene ID" value="TCLT_0000398301"/>
</dbReference>
<dbReference type="SUPFAM" id="SSF81778">
    <property type="entry name" value="Crustacean CHH/MIH/GIH neurohormone"/>
    <property type="match status" value="1"/>
</dbReference>
<evidence type="ECO:0000256" key="1">
    <source>
        <dbReference type="ARBA" id="ARBA00005447"/>
    </source>
</evidence>
<comment type="similarity">
    <text evidence="1">Belongs to the arthropod CHH/MIH/GIH/VIH hormone family.</text>
</comment>
<dbReference type="Gene3D" id="1.10.2010.10">
    <property type="entry name" value="Crustacean CHH/MIH/GIH neurohormone"/>
    <property type="match status" value="1"/>
</dbReference>
<dbReference type="EMBL" id="UYYF01004271">
    <property type="protein sequence ID" value="VDN01011.1"/>
    <property type="molecule type" value="Genomic_DNA"/>
</dbReference>
<proteinExistence type="inferred from homology"/>
<evidence type="ECO:0000313" key="4">
    <source>
        <dbReference type="WBParaSite" id="TCLT_0000398301-mRNA-1"/>
    </source>
</evidence>
<evidence type="ECO:0000313" key="3">
    <source>
        <dbReference type="Proteomes" id="UP000276776"/>
    </source>
</evidence>